<protein>
    <recommendedName>
        <fullName evidence="4">DUF3299 domain-containing protein</fullName>
    </recommendedName>
</protein>
<dbReference type="Proteomes" id="UP000075606">
    <property type="component" value="Unassembled WGS sequence"/>
</dbReference>
<feature type="chain" id="PRO_5007574666" description="DUF3299 domain-containing protein" evidence="1">
    <location>
        <begin position="20"/>
        <end position="161"/>
    </location>
</feature>
<accession>A0A150XG07</accession>
<dbReference type="RefSeq" id="WP_068216201.1">
    <property type="nucleotide sequence ID" value="NZ_CP139724.1"/>
</dbReference>
<evidence type="ECO:0008006" key="4">
    <source>
        <dbReference type="Google" id="ProtNLM"/>
    </source>
</evidence>
<dbReference type="Gene3D" id="2.40.50.870">
    <property type="entry name" value="Protein of unknown function (DUF3299)"/>
    <property type="match status" value="1"/>
</dbReference>
<keyword evidence="3" id="KW-1185">Reference proteome</keyword>
<reference evidence="2 3" key="1">
    <citation type="submission" date="2016-01" db="EMBL/GenBank/DDBJ databases">
        <title>Genome sequencing of Roseivirga spongicola UST030701-084.</title>
        <authorList>
            <person name="Selvaratnam C."/>
            <person name="Thevarajoo S."/>
            <person name="Goh K.M."/>
            <person name="Ee R."/>
            <person name="Chan K.-G."/>
            <person name="Chong C.S."/>
        </authorList>
    </citation>
    <scope>NUCLEOTIDE SEQUENCE [LARGE SCALE GENOMIC DNA]</scope>
    <source>
        <strain evidence="2 3">UST030701-084</strain>
    </source>
</reference>
<organism evidence="2 3">
    <name type="scientific">Roseivirga spongicola</name>
    <dbReference type="NCBI Taxonomy" id="333140"/>
    <lineage>
        <taxon>Bacteria</taxon>
        <taxon>Pseudomonadati</taxon>
        <taxon>Bacteroidota</taxon>
        <taxon>Cytophagia</taxon>
        <taxon>Cytophagales</taxon>
        <taxon>Roseivirgaceae</taxon>
        <taxon>Roseivirga</taxon>
    </lineage>
</organism>
<comment type="caution">
    <text evidence="2">The sequence shown here is derived from an EMBL/GenBank/DDBJ whole genome shotgun (WGS) entry which is preliminary data.</text>
</comment>
<dbReference type="AlphaFoldDB" id="A0A150XG07"/>
<keyword evidence="1" id="KW-0732">Signal</keyword>
<gene>
    <name evidence="2" type="ORF">AWW68_02385</name>
</gene>
<sequence length="161" mass="18589">MKKILIILMFITATGFVQAQNPDEKDGVKMRGIQVWRTLADVKYEIQKDEYGDLYVPVFGEKIEDLRDQVVEVEGYIIPSDYTFVYDYLILSLLPISECFFCGSGGPETVMEVHLKEGEKYKYNTKRLKFRGKLKLNADNPDKLMYQLVDGEFLGLSDDSY</sequence>
<evidence type="ECO:0000313" key="3">
    <source>
        <dbReference type="Proteomes" id="UP000075606"/>
    </source>
</evidence>
<dbReference type="EMBL" id="LRPC01000001">
    <property type="protein sequence ID" value="KYG77641.1"/>
    <property type="molecule type" value="Genomic_DNA"/>
</dbReference>
<evidence type="ECO:0000256" key="1">
    <source>
        <dbReference type="SAM" id="SignalP"/>
    </source>
</evidence>
<evidence type="ECO:0000313" key="2">
    <source>
        <dbReference type="EMBL" id="KYG77641.1"/>
    </source>
</evidence>
<name>A0A150XG07_9BACT</name>
<feature type="signal peptide" evidence="1">
    <location>
        <begin position="1"/>
        <end position="19"/>
    </location>
</feature>
<dbReference type="STRING" id="333140.AWW68_02385"/>
<proteinExistence type="predicted"/>
<dbReference type="OrthoDB" id="1348500at2"/>